<dbReference type="STRING" id="1123377.GCA_000423885_02277"/>
<gene>
    <name evidence="1" type="ORF">E5S66_08065</name>
</gene>
<dbReference type="AlphaFoldDB" id="A0A5R9PDN1"/>
<dbReference type="EMBL" id="SROY01000003">
    <property type="protein sequence ID" value="TLX21482.1"/>
    <property type="molecule type" value="Genomic_DNA"/>
</dbReference>
<organism evidence="1 2">
    <name type="scientific">Thermomonas fusca</name>
    <dbReference type="NCBI Taxonomy" id="215690"/>
    <lineage>
        <taxon>Bacteria</taxon>
        <taxon>Pseudomonadati</taxon>
        <taxon>Pseudomonadota</taxon>
        <taxon>Gammaproteobacteria</taxon>
        <taxon>Lysobacterales</taxon>
        <taxon>Lysobacteraceae</taxon>
        <taxon>Thermomonas</taxon>
    </lineage>
</organism>
<accession>A0A5R9PDN1</accession>
<comment type="caution">
    <text evidence="1">The sequence shown here is derived from an EMBL/GenBank/DDBJ whole genome shotgun (WGS) entry which is preliminary data.</text>
</comment>
<evidence type="ECO:0000313" key="2">
    <source>
        <dbReference type="Proteomes" id="UP000308508"/>
    </source>
</evidence>
<dbReference type="RefSeq" id="WP_028839751.1">
    <property type="nucleotide sequence ID" value="NZ_SROY01000003.1"/>
</dbReference>
<reference evidence="1 2" key="1">
    <citation type="submission" date="2019-04" db="EMBL/GenBank/DDBJ databases">
        <authorList>
            <person name="Grouzdev D.S."/>
            <person name="Nazina T.N."/>
        </authorList>
    </citation>
    <scope>NUCLEOTIDE SEQUENCE [LARGE SCALE GENOMIC DNA]</scope>
    <source>
        <strain evidence="1 2">SHC 3-19</strain>
    </source>
</reference>
<keyword evidence="2" id="KW-1185">Reference proteome</keyword>
<sequence length="134" mass="14668">MSLASFQDLLDAARQQPEPQRLLLVFAKVELPQNATAEQRERFERREGGTLSPCLCVDKTPEEIASFEALAEESKATGQDWDLLFVGGLAGRAGIAPSADEAAQPLRFMVNAINDGRVAQFATFDRRGEVVQFG</sequence>
<name>A0A5R9PDN1_9GAMM</name>
<dbReference type="Proteomes" id="UP000308508">
    <property type="component" value="Unassembled WGS sequence"/>
</dbReference>
<proteinExistence type="predicted"/>
<evidence type="ECO:0000313" key="1">
    <source>
        <dbReference type="EMBL" id="TLX21482.1"/>
    </source>
</evidence>
<protein>
    <submittedName>
        <fullName evidence="1">Ribonucleotide reductase subunit alpha</fullName>
    </submittedName>
</protein>